<accession>I7G8M7</accession>
<dbReference type="AlphaFoldDB" id="I7G8M7"/>
<dbReference type="EMBL" id="AB174049">
    <property type="protein sequence ID" value="BAE91111.1"/>
    <property type="molecule type" value="mRNA"/>
</dbReference>
<evidence type="ECO:0000313" key="1">
    <source>
        <dbReference type="EMBL" id="BAE91111.1"/>
    </source>
</evidence>
<organism evidence="1">
    <name type="scientific">Macaca fascicularis</name>
    <name type="common">Crab-eating macaque</name>
    <name type="synonym">Cynomolgus monkey</name>
    <dbReference type="NCBI Taxonomy" id="9541"/>
    <lineage>
        <taxon>Eukaryota</taxon>
        <taxon>Metazoa</taxon>
        <taxon>Chordata</taxon>
        <taxon>Craniata</taxon>
        <taxon>Vertebrata</taxon>
        <taxon>Euteleostomi</taxon>
        <taxon>Mammalia</taxon>
        <taxon>Eutheria</taxon>
        <taxon>Euarchontoglires</taxon>
        <taxon>Primates</taxon>
        <taxon>Haplorrhini</taxon>
        <taxon>Catarrhini</taxon>
        <taxon>Cercopithecidae</taxon>
        <taxon>Cercopithecinae</taxon>
        <taxon>Macaca</taxon>
    </lineage>
</organism>
<reference evidence="1" key="1">
    <citation type="journal article" date="2007" name="PLoS Biol.">
        <title>Rate of evolution in brain-expressed genes in humans and other primates.</title>
        <authorList>
            <person name="Wang H.-Y."/>
            <person name="Chien H.-C."/>
            <person name="Osada N."/>
            <person name="Hashimoto K."/>
            <person name="Sugano S."/>
            <person name="Gojobori T."/>
            <person name="Chou C.-K."/>
            <person name="Tsai S.-F."/>
            <person name="Wu C.-I."/>
            <person name="Shen C.-K.J."/>
        </authorList>
    </citation>
    <scope>NUCLEOTIDE SEQUENCE</scope>
</reference>
<sequence>MLFLNLTLLTFAGNRQRLAHYSIG</sequence>
<proteinExistence type="evidence at transcript level"/>
<name>I7G8M7_MACFA</name>
<protein>
    <submittedName>
        <fullName evidence="1">Macaca fascicularis brain cDNA, clone: QmoA-11967</fullName>
    </submittedName>
</protein>